<dbReference type="Proteomes" id="UP000017836">
    <property type="component" value="Unassembled WGS sequence"/>
</dbReference>
<dbReference type="EMBL" id="KI392980">
    <property type="protein sequence ID" value="ERN09480.1"/>
    <property type="molecule type" value="Genomic_DNA"/>
</dbReference>
<dbReference type="Gene3D" id="3.40.30.10">
    <property type="entry name" value="Glutaredoxin"/>
    <property type="match status" value="1"/>
</dbReference>
<gene>
    <name evidence="2" type="ORF">AMTR_s00029p00107920</name>
</gene>
<dbReference type="Gene3D" id="1.25.40.10">
    <property type="entry name" value="Tetratricopeptide repeat domain"/>
    <property type="match status" value="1"/>
</dbReference>
<dbReference type="AlphaFoldDB" id="W1PQI6"/>
<dbReference type="SUPFAM" id="SSF48452">
    <property type="entry name" value="TPR-like"/>
    <property type="match status" value="1"/>
</dbReference>
<dbReference type="OMA" id="PEAYICQ"/>
<evidence type="ECO:0000313" key="2">
    <source>
        <dbReference type="EMBL" id="ERN09480.1"/>
    </source>
</evidence>
<feature type="repeat" description="TPR" evidence="1">
    <location>
        <begin position="128"/>
        <end position="161"/>
    </location>
</feature>
<proteinExistence type="predicted"/>
<keyword evidence="1" id="KW-0802">TPR repeat</keyword>
<sequence>MAIRSISWYTSSPRANRTIPKWPLPPCPLISTKPSRIDIRNEVKEIRVCLNKSCRKLGSRETLELMSDLAPPEISVKSCSCLGRCGSGPNLVLLPAEEFVSHCDTPAKIADLLAIRCGAGDAAINLEALALRKRAQLELEKGNYSGAEELLTQAINIEPRGGLQSIYKSRSAARYSKGNYSGALEDAQMATKISPKCPQAYILQGDAYFGKEAYGAAENAYYTALEIDRSLRRSKPFKARIAELQEKLANVELD</sequence>
<dbReference type="OrthoDB" id="2423701at2759"/>
<dbReference type="PANTHER" id="PTHR47682">
    <property type="entry name" value="TETRATRICOPEPTIDE REPEAT (TPR)-CONTAINING PROTEIN"/>
    <property type="match status" value="1"/>
</dbReference>
<name>W1PQI6_AMBTC</name>
<dbReference type="InterPro" id="IPR036249">
    <property type="entry name" value="Thioredoxin-like_sf"/>
</dbReference>
<dbReference type="SUPFAM" id="SSF52833">
    <property type="entry name" value="Thioredoxin-like"/>
    <property type="match status" value="1"/>
</dbReference>
<dbReference type="SMART" id="SM00028">
    <property type="entry name" value="TPR"/>
    <property type="match status" value="3"/>
</dbReference>
<dbReference type="PROSITE" id="PS50005">
    <property type="entry name" value="TPR"/>
    <property type="match status" value="1"/>
</dbReference>
<evidence type="ECO:0000256" key="1">
    <source>
        <dbReference type="PROSITE-ProRule" id="PRU00339"/>
    </source>
</evidence>
<organism evidence="2 3">
    <name type="scientific">Amborella trichopoda</name>
    <dbReference type="NCBI Taxonomy" id="13333"/>
    <lineage>
        <taxon>Eukaryota</taxon>
        <taxon>Viridiplantae</taxon>
        <taxon>Streptophyta</taxon>
        <taxon>Embryophyta</taxon>
        <taxon>Tracheophyta</taxon>
        <taxon>Spermatophyta</taxon>
        <taxon>Magnoliopsida</taxon>
        <taxon>Amborellales</taxon>
        <taxon>Amborellaceae</taxon>
        <taxon>Amborella</taxon>
    </lineage>
</organism>
<dbReference type="InterPro" id="IPR019734">
    <property type="entry name" value="TPR_rpt"/>
</dbReference>
<keyword evidence="3" id="KW-1185">Reference proteome</keyword>
<dbReference type="eggNOG" id="ENOG502QPZN">
    <property type="taxonomic scope" value="Eukaryota"/>
</dbReference>
<dbReference type="KEGG" id="atr:18437633"/>
<evidence type="ECO:0000313" key="3">
    <source>
        <dbReference type="Proteomes" id="UP000017836"/>
    </source>
</evidence>
<reference evidence="3" key="1">
    <citation type="journal article" date="2013" name="Science">
        <title>The Amborella genome and the evolution of flowering plants.</title>
        <authorList>
            <consortium name="Amborella Genome Project"/>
        </authorList>
    </citation>
    <scope>NUCLEOTIDE SEQUENCE [LARGE SCALE GENOMIC DNA]</scope>
</reference>
<accession>W1PQI6</accession>
<dbReference type="InterPro" id="IPR011990">
    <property type="entry name" value="TPR-like_helical_dom_sf"/>
</dbReference>
<dbReference type="PANTHER" id="PTHR47682:SF1">
    <property type="entry name" value="TETRATRICOPEPTIDE REPEAT (TPR)-CONTAINING PROTEIN"/>
    <property type="match status" value="1"/>
</dbReference>
<dbReference type="HOGENOM" id="CLU_065906_0_0_1"/>
<dbReference type="CDD" id="cd02980">
    <property type="entry name" value="TRX_Fd_family"/>
    <property type="match status" value="1"/>
</dbReference>
<protein>
    <submittedName>
        <fullName evidence="2">Uncharacterized protein</fullName>
    </submittedName>
</protein>
<dbReference type="STRING" id="13333.W1PQI6"/>
<dbReference type="Gramene" id="ERN09480">
    <property type="protein sequence ID" value="ERN09480"/>
    <property type="gene ID" value="AMTR_s00029p00107920"/>
</dbReference>